<gene>
    <name evidence="1" type="ORF">EgrG_001024600</name>
</gene>
<proteinExistence type="predicted"/>
<dbReference type="WBParaSite" id="EgrG_001024600">
    <property type="protein sequence ID" value="EgrG_001024600"/>
    <property type="gene ID" value="EgrG_001024600"/>
</dbReference>
<protein>
    <submittedName>
        <fullName evidence="3">Acetyltransferase</fullName>
    </submittedName>
</protein>
<dbReference type="Proteomes" id="UP000492820">
    <property type="component" value="Unassembled WGS sequence"/>
</dbReference>
<evidence type="ECO:0000313" key="3">
    <source>
        <dbReference type="WBParaSite" id="EgrG_001024600"/>
    </source>
</evidence>
<reference evidence="1 2" key="1">
    <citation type="journal article" date="2013" name="Nature">
        <title>The genomes of four tapeworm species reveal adaptations to parasitism.</title>
        <authorList>
            <person name="Tsai I.J."/>
            <person name="Zarowiecki M."/>
            <person name="Holroyd N."/>
            <person name="Garciarrubio A."/>
            <person name="Sanchez-Flores A."/>
            <person name="Brooks K.L."/>
            <person name="Tracey A."/>
            <person name="Bobes R.J."/>
            <person name="Fragoso G."/>
            <person name="Sciutto E."/>
            <person name="Aslett M."/>
            <person name="Beasley H."/>
            <person name="Bennett H.M."/>
            <person name="Cai J."/>
            <person name="Camicia F."/>
            <person name="Clark R."/>
            <person name="Cucher M."/>
            <person name="De Silva N."/>
            <person name="Day T.A."/>
            <person name="Deplazes P."/>
            <person name="Estrada K."/>
            <person name="Fernandez C."/>
            <person name="Holland P.W."/>
            <person name="Hou J."/>
            <person name="Hu S."/>
            <person name="Huckvale T."/>
            <person name="Hung S.S."/>
            <person name="Kamenetzky L."/>
            <person name="Keane J.A."/>
            <person name="Kiss F."/>
            <person name="Koziol U."/>
            <person name="Lambert O."/>
            <person name="Liu K."/>
            <person name="Luo X."/>
            <person name="Luo Y."/>
            <person name="Macchiaroli N."/>
            <person name="Nichol S."/>
            <person name="Paps J."/>
            <person name="Parkinson J."/>
            <person name="Pouchkina-Stantcheva N."/>
            <person name="Riddiford N."/>
            <person name="Rosenzvit M."/>
            <person name="Salinas G."/>
            <person name="Wasmuth J.D."/>
            <person name="Zamanian M."/>
            <person name="Zheng Y."/>
            <person name="Cai X."/>
            <person name="Soberon X."/>
            <person name="Olson P.D."/>
            <person name="Laclette J.P."/>
            <person name="Brehm K."/>
            <person name="Berriman M."/>
            <person name="Garciarrubio A."/>
            <person name="Bobes R.J."/>
            <person name="Fragoso G."/>
            <person name="Sanchez-Flores A."/>
            <person name="Estrada K."/>
            <person name="Cevallos M.A."/>
            <person name="Morett E."/>
            <person name="Gonzalez V."/>
            <person name="Portillo T."/>
            <person name="Ochoa-Leyva A."/>
            <person name="Jose M.V."/>
            <person name="Sciutto E."/>
            <person name="Landa A."/>
            <person name="Jimenez L."/>
            <person name="Valdes V."/>
            <person name="Carrero J.C."/>
            <person name="Larralde C."/>
            <person name="Morales-Montor J."/>
            <person name="Limon-Lason J."/>
            <person name="Soberon X."/>
            <person name="Laclette J.P."/>
        </authorList>
    </citation>
    <scope>NUCLEOTIDE SEQUENCE [LARGE SCALE GENOMIC DNA]</scope>
</reference>
<name>A0A068WBL8_ECHGR</name>
<accession>A0A068WBL8</accession>
<sequence length="64" mass="6794">MYLTTEALQSWQSVVLFEATDPDQSNDLLAPLYYSGCLTLGIGEGPLCLGYCTSPGGLAFGLCQ</sequence>
<reference evidence="3" key="3">
    <citation type="submission" date="2020-10" db="UniProtKB">
        <authorList>
            <consortium name="WormBaseParasite"/>
        </authorList>
    </citation>
    <scope>IDENTIFICATION</scope>
</reference>
<reference evidence="1" key="2">
    <citation type="submission" date="2014-06" db="EMBL/GenBank/DDBJ databases">
        <authorList>
            <person name="Aslett M."/>
        </authorList>
    </citation>
    <scope>NUCLEOTIDE SEQUENCE</scope>
</reference>
<evidence type="ECO:0000313" key="1">
    <source>
        <dbReference type="EMBL" id="CDS17487.1"/>
    </source>
</evidence>
<dbReference type="AlphaFoldDB" id="A0A068WBL8"/>
<dbReference type="EMBL" id="LK028577">
    <property type="protein sequence ID" value="CDS17487.1"/>
    <property type="molecule type" value="Genomic_DNA"/>
</dbReference>
<evidence type="ECO:0000313" key="2">
    <source>
        <dbReference type="Proteomes" id="UP000492820"/>
    </source>
</evidence>
<organism evidence="1">
    <name type="scientific">Echinococcus granulosus</name>
    <name type="common">Hydatid tapeworm</name>
    <dbReference type="NCBI Taxonomy" id="6210"/>
    <lineage>
        <taxon>Eukaryota</taxon>
        <taxon>Metazoa</taxon>
        <taxon>Spiralia</taxon>
        <taxon>Lophotrochozoa</taxon>
        <taxon>Platyhelminthes</taxon>
        <taxon>Cestoda</taxon>
        <taxon>Eucestoda</taxon>
        <taxon>Cyclophyllidea</taxon>
        <taxon>Taeniidae</taxon>
        <taxon>Echinococcus</taxon>
        <taxon>Echinococcus granulosus group</taxon>
    </lineage>
</organism>